<accession>A0A5N5QAU6</accession>
<sequence>MIARFAARAVSRPTRIVAARATTVRFYSEDQFGRKEKAHEDQYVRQHEKEQLKRLRAQLAKNEQENAELKKKIEEHENPKA</sequence>
<evidence type="ECO:0000313" key="6">
    <source>
        <dbReference type="EMBL" id="KAB5588910.1"/>
    </source>
</evidence>
<name>A0A5N5QAU6_9AGAM</name>
<evidence type="ECO:0000256" key="4">
    <source>
        <dbReference type="RuleBase" id="RU368087"/>
    </source>
</evidence>
<dbReference type="InterPro" id="IPR007648">
    <property type="entry name" value="ATPase_inhibitor_mt"/>
</dbReference>
<dbReference type="Proteomes" id="UP000383932">
    <property type="component" value="Unassembled WGS sequence"/>
</dbReference>
<comment type="function">
    <text evidence="4">Inhibits the enzyme activity of ATPase.</text>
</comment>
<keyword evidence="5" id="KW-0175">Coiled coil</keyword>
<feature type="coiled-coil region" evidence="5">
    <location>
        <begin position="45"/>
        <end position="79"/>
    </location>
</feature>
<gene>
    <name evidence="6" type="ORF">CTheo_7651</name>
</gene>
<evidence type="ECO:0000256" key="1">
    <source>
        <dbReference type="ARBA" id="ARBA00004173"/>
    </source>
</evidence>
<evidence type="ECO:0000313" key="7">
    <source>
        <dbReference type="Proteomes" id="UP000383932"/>
    </source>
</evidence>
<evidence type="ECO:0000256" key="2">
    <source>
        <dbReference type="ARBA" id="ARBA00010901"/>
    </source>
</evidence>
<dbReference type="Pfam" id="PF04568">
    <property type="entry name" value="IATP"/>
    <property type="match status" value="1"/>
</dbReference>
<comment type="caution">
    <text evidence="6">The sequence shown here is derived from an EMBL/GenBank/DDBJ whole genome shotgun (WGS) entry which is preliminary data.</text>
</comment>
<evidence type="ECO:0000256" key="3">
    <source>
        <dbReference type="ARBA" id="ARBA00023128"/>
    </source>
</evidence>
<dbReference type="SUPFAM" id="SSF64602">
    <property type="entry name" value="F1 ATPase inhibitor, IF1, C-terminal domain"/>
    <property type="match status" value="1"/>
</dbReference>
<reference evidence="6 7" key="1">
    <citation type="journal article" date="2019" name="Fungal Biol. Biotechnol.">
        <title>Draft genome sequence of fastidious pathogen Ceratobasidium theobromae, which causes vascular-streak dieback in Theobroma cacao.</title>
        <authorList>
            <person name="Ali S.S."/>
            <person name="Asman A."/>
            <person name="Shao J."/>
            <person name="Firmansyah A.P."/>
            <person name="Susilo A.W."/>
            <person name="Rosmana A."/>
            <person name="McMahon P."/>
            <person name="Junaid M."/>
            <person name="Guest D."/>
            <person name="Kheng T.Y."/>
            <person name="Meinhardt L.W."/>
            <person name="Bailey B.A."/>
        </authorList>
    </citation>
    <scope>NUCLEOTIDE SEQUENCE [LARGE SCALE GENOMIC DNA]</scope>
    <source>
        <strain evidence="6 7">CT2</strain>
    </source>
</reference>
<organism evidence="6 7">
    <name type="scientific">Ceratobasidium theobromae</name>
    <dbReference type="NCBI Taxonomy" id="1582974"/>
    <lineage>
        <taxon>Eukaryota</taxon>
        <taxon>Fungi</taxon>
        <taxon>Dikarya</taxon>
        <taxon>Basidiomycota</taxon>
        <taxon>Agaricomycotina</taxon>
        <taxon>Agaricomycetes</taxon>
        <taxon>Cantharellales</taxon>
        <taxon>Ceratobasidiaceae</taxon>
        <taxon>Ceratobasidium</taxon>
    </lineage>
</organism>
<dbReference type="GO" id="GO:0042030">
    <property type="term" value="F:ATPase inhibitor activity"/>
    <property type="evidence" value="ECO:0007669"/>
    <property type="project" value="InterPro"/>
</dbReference>
<dbReference type="AlphaFoldDB" id="A0A5N5QAU6"/>
<keyword evidence="7" id="KW-1185">Reference proteome</keyword>
<proteinExistence type="inferred from homology"/>
<keyword evidence="3" id="KW-0496">Mitochondrion</keyword>
<comment type="similarity">
    <text evidence="2 4">Belongs to the ATPase inhibitor family.</text>
</comment>
<dbReference type="EMBL" id="SSOP01000348">
    <property type="protein sequence ID" value="KAB5588910.1"/>
    <property type="molecule type" value="Genomic_DNA"/>
</dbReference>
<dbReference type="GO" id="GO:0005739">
    <property type="term" value="C:mitochondrion"/>
    <property type="evidence" value="ECO:0007669"/>
    <property type="project" value="UniProtKB-SubCell"/>
</dbReference>
<dbReference type="Gene3D" id="1.20.5.500">
    <property type="entry name" value="Single helix bin"/>
    <property type="match status" value="1"/>
</dbReference>
<protein>
    <recommendedName>
        <fullName evidence="4">ATPase inhibitor, mitochondrial</fullName>
    </recommendedName>
</protein>
<evidence type="ECO:0000256" key="5">
    <source>
        <dbReference type="SAM" id="Coils"/>
    </source>
</evidence>
<comment type="subcellular location">
    <subcellularLocation>
        <location evidence="1">Mitochondrion</location>
    </subcellularLocation>
</comment>
<dbReference type="OrthoDB" id="5532350at2759"/>